<evidence type="ECO:0000313" key="2">
    <source>
        <dbReference type="Proteomes" id="UP000540929"/>
    </source>
</evidence>
<organism evidence="1 2">
    <name type="scientific">Paraburkholderia bryophila</name>
    <dbReference type="NCBI Taxonomy" id="420952"/>
    <lineage>
        <taxon>Bacteria</taxon>
        <taxon>Pseudomonadati</taxon>
        <taxon>Pseudomonadota</taxon>
        <taxon>Betaproteobacteria</taxon>
        <taxon>Burkholderiales</taxon>
        <taxon>Burkholderiaceae</taxon>
        <taxon>Paraburkholderia</taxon>
    </lineage>
</organism>
<proteinExistence type="predicted"/>
<sequence length="44" mass="4866">MTAQATRINGVFGAAIIAKVSTRALRVRHRFGFIQHLHGYQAIS</sequence>
<dbReference type="RefSeq" id="WP_257030663.1">
    <property type="nucleotide sequence ID" value="NZ_JACCAS010000002.1"/>
</dbReference>
<keyword evidence="2" id="KW-1185">Reference proteome</keyword>
<dbReference type="EMBL" id="JACCAS010000002">
    <property type="protein sequence ID" value="NYH27391.1"/>
    <property type="molecule type" value="Genomic_DNA"/>
</dbReference>
<accession>A0A7Y9WWK6</accession>
<reference evidence="1 2" key="1">
    <citation type="submission" date="2020-07" db="EMBL/GenBank/DDBJ databases">
        <title>Exploring microbial biodiversity for novel pathways involved in the catabolism of aromatic compounds derived from lignin.</title>
        <authorList>
            <person name="Elkins J."/>
        </authorList>
    </citation>
    <scope>NUCLEOTIDE SEQUENCE [LARGE SCALE GENOMIC DNA]</scope>
    <source>
        <strain evidence="1 2">H2C3C</strain>
    </source>
</reference>
<protein>
    <submittedName>
        <fullName evidence="1">Uncharacterized protein</fullName>
    </submittedName>
</protein>
<name>A0A7Y9WWK6_9BURK</name>
<comment type="caution">
    <text evidence="1">The sequence shown here is derived from an EMBL/GenBank/DDBJ whole genome shotgun (WGS) entry which is preliminary data.</text>
</comment>
<dbReference type="Proteomes" id="UP000540929">
    <property type="component" value="Unassembled WGS sequence"/>
</dbReference>
<evidence type="ECO:0000313" key="1">
    <source>
        <dbReference type="EMBL" id="NYH27391.1"/>
    </source>
</evidence>
<gene>
    <name evidence="1" type="ORF">GGD40_006962</name>
</gene>
<dbReference type="AlphaFoldDB" id="A0A7Y9WWK6"/>